<feature type="chain" id="PRO_5015193689" evidence="1">
    <location>
        <begin position="24"/>
        <end position="436"/>
    </location>
</feature>
<feature type="domain" description="Pyrroloquinoline quinone-dependent pyranose dehydrogenase beta-propeller" evidence="2">
    <location>
        <begin position="42"/>
        <end position="430"/>
    </location>
</feature>
<feature type="signal peptide" evidence="1">
    <location>
        <begin position="1"/>
        <end position="23"/>
    </location>
</feature>
<sequence length="436" mass="45868">MAFPPLIIHLAVALCAVAGLVDGGLITKRQCPGALTPTYPAPKLAQGWTAQLVANGVRSARGLVFDSSGALLVAQANTGITRITFTESGSCLTAIKTTLTTKTDLTHGIALNANNTILYASSAEAVFAWAYNPTTGAVSGSPSTIITGMNNADHVSRTLTMSKKQPDTLIVSRGSNDNLDLATRDVKSGRSQIRAFDLAALGGGKTTYNFNTDGRVLGWGLRNDVGVAEHPVTGGIWSVENSVDQLTRNGMDIHADNPGEELNYLGALSDPVPATPPNFGYPDCVALYKPTGVPNAQNLKTGVQFSSTQSTTANDSYCASNFVAPRITFESHMAPLDIAFTPDGNTALIPFHGSWNRQPAIGYKFGIVNFANGQPVEPSTSTTALIDIMTNQNVGSCPNQCFRPVSVAVDAKGRVFMSSDTTGEIYVLTKTAGQGY</sequence>
<proteinExistence type="predicted"/>
<dbReference type="SUPFAM" id="SSF50952">
    <property type="entry name" value="Soluble quinoprotein glucose dehydrogenase"/>
    <property type="match status" value="1"/>
</dbReference>
<keyword evidence="4" id="KW-1185">Reference proteome</keyword>
<protein>
    <submittedName>
        <fullName evidence="3">Glucose sorbosone dehydrogenase</fullName>
    </submittedName>
</protein>
<comment type="caution">
    <text evidence="3">The sequence shown here is derived from an EMBL/GenBank/DDBJ whole genome shotgun (WGS) entry which is preliminary data.</text>
</comment>
<dbReference type="AlphaFoldDB" id="A0A2P5HRN3"/>
<dbReference type="OrthoDB" id="507128at2759"/>
<evidence type="ECO:0000313" key="4">
    <source>
        <dbReference type="Proteomes" id="UP000094444"/>
    </source>
</evidence>
<dbReference type="STRING" id="158607.A0A2P5HRN3"/>
<dbReference type="InterPro" id="IPR011041">
    <property type="entry name" value="Quinoprot_gluc/sorb_DH_b-prop"/>
</dbReference>
<keyword evidence="1" id="KW-0732">Signal</keyword>
<dbReference type="InParanoid" id="A0A2P5HRN3"/>
<dbReference type="Gene3D" id="2.120.10.30">
    <property type="entry name" value="TolB, C-terminal domain"/>
    <property type="match status" value="1"/>
</dbReference>
<dbReference type="Proteomes" id="UP000094444">
    <property type="component" value="Unassembled WGS sequence"/>
</dbReference>
<dbReference type="EMBL" id="MAVT02000898">
    <property type="protein sequence ID" value="POS72913.1"/>
    <property type="molecule type" value="Genomic_DNA"/>
</dbReference>
<accession>A0A2P5HRN3</accession>
<dbReference type="Pfam" id="PF22807">
    <property type="entry name" value="TrAA12"/>
    <property type="match status" value="1"/>
</dbReference>
<reference evidence="3" key="1">
    <citation type="submission" date="2017-09" db="EMBL/GenBank/DDBJ databases">
        <title>Polyketide synthases of a Diaporthe helianthi virulent isolate.</title>
        <authorList>
            <person name="Baroncelli R."/>
        </authorList>
    </citation>
    <scope>NUCLEOTIDE SEQUENCE [LARGE SCALE GENOMIC DNA]</scope>
    <source>
        <strain evidence="3">7/96</strain>
    </source>
</reference>
<name>A0A2P5HRN3_DIAHE</name>
<dbReference type="InterPro" id="IPR054539">
    <property type="entry name" value="Beta-prop_PDH"/>
</dbReference>
<organism evidence="3 4">
    <name type="scientific">Diaporthe helianthi</name>
    <dbReference type="NCBI Taxonomy" id="158607"/>
    <lineage>
        <taxon>Eukaryota</taxon>
        <taxon>Fungi</taxon>
        <taxon>Dikarya</taxon>
        <taxon>Ascomycota</taxon>
        <taxon>Pezizomycotina</taxon>
        <taxon>Sordariomycetes</taxon>
        <taxon>Sordariomycetidae</taxon>
        <taxon>Diaporthales</taxon>
        <taxon>Diaporthaceae</taxon>
        <taxon>Diaporthe</taxon>
    </lineage>
</organism>
<gene>
    <name evidence="3" type="ORF">DHEL01_v208690</name>
</gene>
<evidence type="ECO:0000313" key="3">
    <source>
        <dbReference type="EMBL" id="POS72913.1"/>
    </source>
</evidence>
<dbReference type="InterPro" id="IPR011042">
    <property type="entry name" value="6-blade_b-propeller_TolB-like"/>
</dbReference>
<evidence type="ECO:0000256" key="1">
    <source>
        <dbReference type="SAM" id="SignalP"/>
    </source>
</evidence>
<evidence type="ECO:0000259" key="2">
    <source>
        <dbReference type="Pfam" id="PF22807"/>
    </source>
</evidence>